<dbReference type="EMBL" id="PEWD01000072">
    <property type="protein sequence ID" value="PIU68471.1"/>
    <property type="molecule type" value="Genomic_DNA"/>
</dbReference>
<evidence type="ECO:0000256" key="1">
    <source>
        <dbReference type="SAM" id="MobiDB-lite"/>
    </source>
</evidence>
<evidence type="ECO:0000313" key="3">
    <source>
        <dbReference type="Proteomes" id="UP000229916"/>
    </source>
</evidence>
<comment type="caution">
    <text evidence="2">The sequence shown here is derived from an EMBL/GenBank/DDBJ whole genome shotgun (WGS) entry which is preliminary data.</text>
</comment>
<name>A0A2M7AM50_UNCKA</name>
<dbReference type="Proteomes" id="UP000229916">
    <property type="component" value="Unassembled WGS sequence"/>
</dbReference>
<feature type="compositionally biased region" description="Gly residues" evidence="1">
    <location>
        <begin position="55"/>
        <end position="66"/>
    </location>
</feature>
<protein>
    <submittedName>
        <fullName evidence="2">Uncharacterized protein</fullName>
    </submittedName>
</protein>
<evidence type="ECO:0000313" key="2">
    <source>
        <dbReference type="EMBL" id="PIU68471.1"/>
    </source>
</evidence>
<proteinExistence type="predicted"/>
<gene>
    <name evidence="2" type="ORF">COS81_03845</name>
</gene>
<accession>A0A2M7AM50</accession>
<sequence length="66" mass="7156">MTKREPGMKEEDSVAANARIAMIRENGNLKVSATEPWEKENVVERTGFPPSPPVGGFGGQARSGRE</sequence>
<feature type="region of interest" description="Disordered" evidence="1">
    <location>
        <begin position="43"/>
        <end position="66"/>
    </location>
</feature>
<organism evidence="2 3">
    <name type="scientific">candidate division WWE3 bacterium CG06_land_8_20_14_3_00_42_16</name>
    <dbReference type="NCBI Taxonomy" id="1975083"/>
    <lineage>
        <taxon>Bacteria</taxon>
        <taxon>Katanobacteria</taxon>
    </lineage>
</organism>
<reference evidence="3" key="1">
    <citation type="submission" date="2017-09" db="EMBL/GenBank/DDBJ databases">
        <title>Depth-based differentiation of microbial function through sediment-hosted aquifers and enrichment of novel symbionts in the deep terrestrial subsurface.</title>
        <authorList>
            <person name="Probst A.J."/>
            <person name="Ladd B."/>
            <person name="Jarett J.K."/>
            <person name="Geller-Mcgrath D.E."/>
            <person name="Sieber C.M.K."/>
            <person name="Emerson J.B."/>
            <person name="Anantharaman K."/>
            <person name="Thomas B.C."/>
            <person name="Malmstrom R."/>
            <person name="Stieglmeier M."/>
            <person name="Klingl A."/>
            <person name="Woyke T."/>
            <person name="Ryan C.M."/>
            <person name="Banfield J.F."/>
        </authorList>
    </citation>
    <scope>NUCLEOTIDE SEQUENCE [LARGE SCALE GENOMIC DNA]</scope>
</reference>
<dbReference type="AlphaFoldDB" id="A0A2M7AM50"/>